<evidence type="ECO:0000256" key="3">
    <source>
        <dbReference type="ARBA" id="ARBA00022748"/>
    </source>
</evidence>
<feature type="domain" description="Cytochrome c assembly protein" evidence="8">
    <location>
        <begin position="853"/>
        <end position="1060"/>
    </location>
</feature>
<feature type="transmembrane region" description="Helical" evidence="7">
    <location>
        <begin position="1072"/>
        <end position="1092"/>
    </location>
</feature>
<organism evidence="10 11">
    <name type="scientific">Kaistella haifensis DSM 19056</name>
    <dbReference type="NCBI Taxonomy" id="1450526"/>
    <lineage>
        <taxon>Bacteria</taxon>
        <taxon>Pseudomonadati</taxon>
        <taxon>Bacteroidota</taxon>
        <taxon>Flavobacteriia</taxon>
        <taxon>Flavobacteriales</taxon>
        <taxon>Weeksellaceae</taxon>
        <taxon>Chryseobacterium group</taxon>
        <taxon>Kaistella</taxon>
    </lineage>
</organism>
<protein>
    <submittedName>
        <fullName evidence="10">Cytochrome C biogenesis protein CcsB</fullName>
    </submittedName>
</protein>
<proteinExistence type="predicted"/>
<reference evidence="10 11" key="1">
    <citation type="submission" date="2014-01" db="EMBL/GenBank/DDBJ databases">
        <authorList>
            <consortium name="Genome Consortium for Active Teaching"/>
            <person name="Sontag T.C."/>
            <person name="Newman J.D."/>
        </authorList>
    </citation>
    <scope>NUCLEOTIDE SEQUENCE [LARGE SCALE GENOMIC DNA]</scope>
    <source>
        <strain evidence="10 11">DSM 19056</strain>
    </source>
</reference>
<keyword evidence="4 7" id="KW-1133">Transmembrane helix</keyword>
<reference evidence="10 11" key="2">
    <citation type="submission" date="2017-05" db="EMBL/GenBank/DDBJ databases">
        <title>Genome of Chryseobacterium haifense.</title>
        <authorList>
            <person name="Newman J.D."/>
        </authorList>
    </citation>
    <scope>NUCLEOTIDE SEQUENCE [LARGE SCALE GENOMIC DNA]</scope>
    <source>
        <strain evidence="10 11">DSM 19056</strain>
    </source>
</reference>
<dbReference type="GO" id="GO:0005886">
    <property type="term" value="C:plasma membrane"/>
    <property type="evidence" value="ECO:0007669"/>
    <property type="project" value="TreeGrafter"/>
</dbReference>
<evidence type="ECO:0000256" key="5">
    <source>
        <dbReference type="ARBA" id="ARBA00023136"/>
    </source>
</evidence>
<comment type="subcellular location">
    <subcellularLocation>
        <location evidence="1">Membrane</location>
        <topology evidence="1">Multi-pass membrane protein</topology>
    </subcellularLocation>
</comment>
<dbReference type="Pfam" id="PF01578">
    <property type="entry name" value="Cytochrom_C_asm"/>
    <property type="match status" value="1"/>
</dbReference>
<feature type="domain" description="ResB-like" evidence="9">
    <location>
        <begin position="75"/>
        <end position="119"/>
    </location>
</feature>
<feature type="transmembrane region" description="Helical" evidence="7">
    <location>
        <begin position="917"/>
        <end position="947"/>
    </location>
</feature>
<feature type="transmembrane region" description="Helical" evidence="7">
    <location>
        <begin position="859"/>
        <end position="875"/>
    </location>
</feature>
<dbReference type="PANTHER" id="PTHR30071:SF1">
    <property type="entry name" value="CYTOCHROME B_B6 PROTEIN-RELATED"/>
    <property type="match status" value="1"/>
</dbReference>
<evidence type="ECO:0000256" key="7">
    <source>
        <dbReference type="SAM" id="Phobius"/>
    </source>
</evidence>
<dbReference type="GO" id="GO:0020037">
    <property type="term" value="F:heme binding"/>
    <property type="evidence" value="ECO:0007669"/>
    <property type="project" value="InterPro"/>
</dbReference>
<dbReference type="EMBL" id="JASZ02000006">
    <property type="protein sequence ID" value="OWK98699.1"/>
    <property type="molecule type" value="Genomic_DNA"/>
</dbReference>
<feature type="transmembrane region" description="Helical" evidence="7">
    <location>
        <begin position="1007"/>
        <end position="1025"/>
    </location>
</feature>
<evidence type="ECO:0000313" key="10">
    <source>
        <dbReference type="EMBL" id="OWK98699.1"/>
    </source>
</evidence>
<evidence type="ECO:0000259" key="9">
    <source>
        <dbReference type="Pfam" id="PF05140"/>
    </source>
</evidence>
<dbReference type="InterPro" id="IPR045062">
    <property type="entry name" value="Cyt_c_biogenesis_CcsA/CcmC"/>
</dbReference>
<sequence length="1097" mass="124107">MKKIQNILISTRTMAVLLLVFAISMAYATFLENDFGTPVAKALIYEAKWFEAIMFLLILNFIGNISRYRLLRREKWPVLVFHLSFILLFIGGAITRYISYEGIMHIREGETSNEVITDKNYFKIQIEEKGDILNYQDVPFTLISDEAKKTKLIAKLFGKTFKAGYDFHGKQINVKQLQYIQRKKDSLIADPNGTEYLHVVSTGNTGRENYYIKPGEAKSINGTLVTYNRAIEGAVEFRNDNGKLMIKTPVDANFMTMATQATGTTKKDEFQPLALRSLYTVNELKLVVPEGLKKGKLIAYEGDRKKDKDVPDQLTVEVQGPKTKQIVDLSVEKGNPNAFKQIAIDGMNVMLGFGPKVYNTPFSLKLDKFVMETYPGSSSPSAYESHVQIIDEGKQTPYKIYMNHVLNHGGYRFFQASFDPDRKGTVLSVNHDFWGTLISYIGYAFLFLGMFVTFFWKGTHFWKLNENLKSVNKKRIATVLLLLLSLHFSAQEIDTHGTDGSGKQTHSANDGHNHGNADALLMEEPAPKKTANSFALKSPKMISADEIISRNRISKEHADKFGYLLVQNYEGRIVPMNTQALDVLRKLYKRDEFRGSDGKKLTANQWFLSINTDTPSWTMVPLIKVINGGDELKKKVKANEDGYTSLMNMFPADETGQLHYVLEADYQAAFRKKPAEQSKYDLAVIDLNDRVQAFNEFFSGQFMRIVPVQNDPNNTWHSWLDQNFEPDEASQKVMGPYFSSVLEAQQTGNWSKADTELSKLKDYQKTWGKNVIPSQSKVDVEVFMNQLNIYFKLLIFYTIIGGLLLILGFVDLFKPSKILSVAIKAIIAIGCIGYFAHFLGLIARWYMSGHAPWSNGYEAIIFISWVGISAGLFLYRNSNALIPAAGFMVAVIMMGFAHGGSALDPQITPLVPVLKSYWLIVHVAIITSSYGFFALSMIIAVITLLFYIISSKNLYKIHHDTTIKELTIVSEMSLTIGLFALTVGNFLGGIWANESWGRYWSWDPKETWAFISIMVYAFVLHMRLVPGLRSRWAFHVAAMFAFCSMVMTYFGVNYYLSGLHSYAAGDPVPVPAWVYIGLSTMLILAVVSYFRFKKLKK</sequence>
<feature type="transmembrane region" description="Helical" evidence="7">
    <location>
        <begin position="78"/>
        <end position="98"/>
    </location>
</feature>
<keyword evidence="5 7" id="KW-0472">Membrane</keyword>
<feature type="transmembrane region" description="Helical" evidence="7">
    <location>
        <begin position="968"/>
        <end position="987"/>
    </location>
</feature>
<evidence type="ECO:0000313" key="11">
    <source>
        <dbReference type="Proteomes" id="UP000197587"/>
    </source>
</evidence>
<evidence type="ECO:0000259" key="8">
    <source>
        <dbReference type="Pfam" id="PF01578"/>
    </source>
</evidence>
<keyword evidence="3" id="KW-0201">Cytochrome c-type biogenesis</keyword>
<dbReference type="Proteomes" id="UP000197587">
    <property type="component" value="Unassembled WGS sequence"/>
</dbReference>
<evidence type="ECO:0000256" key="6">
    <source>
        <dbReference type="SAM" id="MobiDB-lite"/>
    </source>
</evidence>
<dbReference type="InterPro" id="IPR002541">
    <property type="entry name" value="Cyt_c_assembly"/>
</dbReference>
<feature type="transmembrane region" description="Helical" evidence="7">
    <location>
        <begin position="825"/>
        <end position="847"/>
    </location>
</feature>
<dbReference type="GO" id="GO:0017004">
    <property type="term" value="P:cytochrome complex assembly"/>
    <property type="evidence" value="ECO:0007669"/>
    <property type="project" value="UniProtKB-KW"/>
</dbReference>
<comment type="caution">
    <text evidence="10">The sequence shown here is derived from an EMBL/GenBank/DDBJ whole genome shotgun (WGS) entry which is preliminary data.</text>
</comment>
<evidence type="ECO:0000256" key="2">
    <source>
        <dbReference type="ARBA" id="ARBA00022692"/>
    </source>
</evidence>
<keyword evidence="11" id="KW-1185">Reference proteome</keyword>
<feature type="transmembrane region" description="Helical" evidence="7">
    <location>
        <begin position="880"/>
        <end position="897"/>
    </location>
</feature>
<dbReference type="Pfam" id="PF05140">
    <property type="entry name" value="ResB"/>
    <property type="match status" value="2"/>
</dbReference>
<evidence type="ECO:0000256" key="1">
    <source>
        <dbReference type="ARBA" id="ARBA00004141"/>
    </source>
</evidence>
<dbReference type="AlphaFoldDB" id="A0A246BBD7"/>
<dbReference type="PANTHER" id="PTHR30071">
    <property type="entry name" value="HEME EXPORTER PROTEIN C"/>
    <property type="match status" value="1"/>
</dbReference>
<evidence type="ECO:0000256" key="4">
    <source>
        <dbReference type="ARBA" id="ARBA00022989"/>
    </source>
</evidence>
<feature type="transmembrane region" description="Helical" evidence="7">
    <location>
        <begin position="476"/>
        <end position="493"/>
    </location>
</feature>
<feature type="domain" description="ResB-like" evidence="9">
    <location>
        <begin position="352"/>
        <end position="421"/>
    </location>
</feature>
<feature type="transmembrane region" description="Helical" evidence="7">
    <location>
        <begin position="789"/>
        <end position="813"/>
    </location>
</feature>
<feature type="transmembrane region" description="Helical" evidence="7">
    <location>
        <begin position="52"/>
        <end position="71"/>
    </location>
</feature>
<dbReference type="RefSeq" id="WP_088263689.1">
    <property type="nucleotide sequence ID" value="NZ_JASZ02000006.1"/>
</dbReference>
<gene>
    <name evidence="10" type="ORF">AP75_04340</name>
</gene>
<keyword evidence="2 7" id="KW-0812">Transmembrane</keyword>
<dbReference type="InterPro" id="IPR007816">
    <property type="entry name" value="ResB-like_domain"/>
</dbReference>
<accession>A0A246BBD7</accession>
<name>A0A246BBD7_9FLAO</name>
<feature type="transmembrane region" description="Helical" evidence="7">
    <location>
        <begin position="433"/>
        <end position="456"/>
    </location>
</feature>
<feature type="region of interest" description="Disordered" evidence="6">
    <location>
        <begin position="496"/>
        <end position="518"/>
    </location>
</feature>
<feature type="transmembrane region" description="Helical" evidence="7">
    <location>
        <begin position="1032"/>
        <end position="1052"/>
    </location>
</feature>